<evidence type="ECO:0000256" key="8">
    <source>
        <dbReference type="ARBA" id="ARBA00022801"/>
    </source>
</evidence>
<dbReference type="OrthoDB" id="415411at2759"/>
<dbReference type="GO" id="GO:0047391">
    <property type="term" value="F:alkylglycerophosphoethanolamine phosphodiesterase activity"/>
    <property type="evidence" value="ECO:0007669"/>
    <property type="project" value="TreeGrafter"/>
</dbReference>
<evidence type="ECO:0000256" key="6">
    <source>
        <dbReference type="ARBA" id="ARBA00022729"/>
    </source>
</evidence>
<evidence type="ECO:0000256" key="13">
    <source>
        <dbReference type="SAM" id="MobiDB-lite"/>
    </source>
</evidence>
<keyword evidence="5" id="KW-0479">Metal-binding</keyword>
<evidence type="ECO:0000313" key="16">
    <source>
        <dbReference type="Ensembl" id="ENSMCSP00000007265.1"/>
    </source>
</evidence>
<dbReference type="Pfam" id="PF01663">
    <property type="entry name" value="Phosphodiest"/>
    <property type="match status" value="1"/>
</dbReference>
<dbReference type="PRINTS" id="PR00022">
    <property type="entry name" value="SOMATOMEDINB"/>
</dbReference>
<dbReference type="InterPro" id="IPR020821">
    <property type="entry name" value="ENPP1-3/EXOG-like_nuc-like"/>
</dbReference>
<reference evidence="16" key="1">
    <citation type="submission" date="2025-08" db="UniProtKB">
        <authorList>
            <consortium name="Ensembl"/>
        </authorList>
    </citation>
    <scope>IDENTIFICATION</scope>
</reference>
<keyword evidence="9" id="KW-0862">Zinc</keyword>
<dbReference type="FunFam" id="3.40.720.10:FF:000144">
    <property type="entry name" value="Ectonucleotide pyrophosphatase/phosphodiesterase 2, short form"/>
    <property type="match status" value="1"/>
</dbReference>
<dbReference type="Ensembl" id="ENSMCST00000007440.1">
    <property type="protein sequence ID" value="ENSMCSP00000007265.1"/>
    <property type="gene ID" value="ENSMCSG00000003679.1"/>
</dbReference>
<evidence type="ECO:0000256" key="2">
    <source>
        <dbReference type="ARBA" id="ARBA00004613"/>
    </source>
</evidence>
<dbReference type="GO" id="GO:0008270">
    <property type="term" value="F:zinc ion binding"/>
    <property type="evidence" value="ECO:0007669"/>
    <property type="project" value="TreeGrafter"/>
</dbReference>
<evidence type="ECO:0000256" key="4">
    <source>
        <dbReference type="ARBA" id="ARBA00022525"/>
    </source>
</evidence>
<dbReference type="GO" id="GO:0005044">
    <property type="term" value="F:scavenger receptor activity"/>
    <property type="evidence" value="ECO:0007669"/>
    <property type="project" value="InterPro"/>
</dbReference>
<dbReference type="SMART" id="SM00477">
    <property type="entry name" value="NUC"/>
    <property type="match status" value="1"/>
</dbReference>
<dbReference type="Gene3D" id="4.10.410.20">
    <property type="match status" value="2"/>
</dbReference>
<keyword evidence="14" id="KW-1133">Transmembrane helix</keyword>
<comment type="similarity">
    <text evidence="3">Belongs to the nucleotide pyrophosphatase/phosphodiesterase family.</text>
</comment>
<name>A0A8C5TFX4_9PASS</name>
<dbReference type="Pfam" id="PF01223">
    <property type="entry name" value="Endonuclease_NS"/>
    <property type="match status" value="1"/>
</dbReference>
<evidence type="ECO:0000256" key="7">
    <source>
        <dbReference type="ARBA" id="ARBA00022737"/>
    </source>
</evidence>
<keyword evidence="6" id="KW-0732">Signal</keyword>
<comment type="cofactor">
    <cofactor evidence="1">
        <name>Zn(2+)</name>
        <dbReference type="ChEBI" id="CHEBI:29105"/>
    </cofactor>
</comment>
<accession>A0A8C5TFX4</accession>
<dbReference type="InterPro" id="IPR002591">
    <property type="entry name" value="Phosphodiest/P_Trfase"/>
</dbReference>
<dbReference type="GO" id="GO:0004528">
    <property type="term" value="F:phosphodiesterase I activity"/>
    <property type="evidence" value="ECO:0007669"/>
    <property type="project" value="TreeGrafter"/>
</dbReference>
<keyword evidence="4" id="KW-0964">Secreted</keyword>
<evidence type="ECO:0000259" key="15">
    <source>
        <dbReference type="PROSITE" id="PS50958"/>
    </source>
</evidence>
<dbReference type="GO" id="GO:0005615">
    <property type="term" value="C:extracellular space"/>
    <property type="evidence" value="ECO:0007669"/>
    <property type="project" value="TreeGrafter"/>
</dbReference>
<protein>
    <submittedName>
        <fullName evidence="16">Ectonucleotide pyrophosphatase/phosphodiesterase 2</fullName>
    </submittedName>
</protein>
<keyword evidence="12" id="KW-0325">Glycoprotein</keyword>
<keyword evidence="10" id="KW-0106">Calcium</keyword>
<evidence type="ECO:0000313" key="17">
    <source>
        <dbReference type="Proteomes" id="UP000694560"/>
    </source>
</evidence>
<dbReference type="SUPFAM" id="SSF53649">
    <property type="entry name" value="Alkaline phosphatase-like"/>
    <property type="match status" value="1"/>
</dbReference>
<feature type="domain" description="SMB" evidence="15">
    <location>
        <begin position="165"/>
        <end position="209"/>
    </location>
</feature>
<dbReference type="GO" id="GO:0034638">
    <property type="term" value="P:phosphatidylcholine catabolic process"/>
    <property type="evidence" value="ECO:0007669"/>
    <property type="project" value="TreeGrafter"/>
</dbReference>
<dbReference type="SUPFAM" id="SSF54060">
    <property type="entry name" value="His-Me finger endonucleases"/>
    <property type="match status" value="1"/>
</dbReference>
<feature type="transmembrane region" description="Helical" evidence="14">
    <location>
        <begin position="71"/>
        <end position="95"/>
    </location>
</feature>
<dbReference type="FunFam" id="3.40.570.10:FF:000001">
    <property type="entry name" value="Ectonucleotide pyrophosphatase/phosphodiesterase family member 2"/>
    <property type="match status" value="1"/>
</dbReference>
<evidence type="ECO:0000256" key="5">
    <source>
        <dbReference type="ARBA" id="ARBA00022723"/>
    </source>
</evidence>
<dbReference type="GO" id="GO:0030247">
    <property type="term" value="F:polysaccharide binding"/>
    <property type="evidence" value="ECO:0007669"/>
    <property type="project" value="InterPro"/>
</dbReference>
<dbReference type="InterPro" id="IPR001212">
    <property type="entry name" value="Somatomedin_B_dom"/>
</dbReference>
<feature type="compositionally biased region" description="Basic residues" evidence="13">
    <location>
        <begin position="402"/>
        <end position="414"/>
    </location>
</feature>
<feature type="region of interest" description="Disordered" evidence="13">
    <location>
        <begin position="382"/>
        <end position="436"/>
    </location>
</feature>
<dbReference type="InterPro" id="IPR036024">
    <property type="entry name" value="Somatomedin_B-like_dom_sf"/>
</dbReference>
<dbReference type="FunFam" id="4.10.410.20:FF:000001">
    <property type="entry name" value="Ectonucleotide pyrophosphatase/phosphodiesterase family member 2"/>
    <property type="match status" value="1"/>
</dbReference>
<dbReference type="PANTHER" id="PTHR10151:SF21">
    <property type="entry name" value="ECTONUCLEOTIDE PYROPHOSPHATASE_PHOSPHODIESTERASE FAMILY MEMBER 2"/>
    <property type="match status" value="1"/>
</dbReference>
<keyword evidence="11" id="KW-1015">Disulfide bond</keyword>
<dbReference type="GO" id="GO:0005509">
    <property type="term" value="F:calcium ion binding"/>
    <property type="evidence" value="ECO:0007669"/>
    <property type="project" value="TreeGrafter"/>
</dbReference>
<evidence type="ECO:0000256" key="3">
    <source>
        <dbReference type="ARBA" id="ARBA00010594"/>
    </source>
</evidence>
<keyword evidence="8" id="KW-0378">Hydrolase</keyword>
<dbReference type="InterPro" id="IPR044925">
    <property type="entry name" value="His-Me_finger_sf"/>
</dbReference>
<evidence type="ECO:0000256" key="12">
    <source>
        <dbReference type="ARBA" id="ARBA00023180"/>
    </source>
</evidence>
<dbReference type="PROSITE" id="PS00524">
    <property type="entry name" value="SMB_1"/>
    <property type="match status" value="2"/>
</dbReference>
<dbReference type="GO" id="GO:0003676">
    <property type="term" value="F:nucleic acid binding"/>
    <property type="evidence" value="ECO:0007669"/>
    <property type="project" value="InterPro"/>
</dbReference>
<dbReference type="AlphaFoldDB" id="A0A8C5TFX4"/>
<dbReference type="Gene3D" id="3.40.720.10">
    <property type="entry name" value="Alkaline Phosphatase, subunit A"/>
    <property type="match status" value="1"/>
</dbReference>
<dbReference type="Pfam" id="PF01033">
    <property type="entry name" value="Somatomedin_B"/>
    <property type="match status" value="2"/>
</dbReference>
<evidence type="ECO:0000256" key="14">
    <source>
        <dbReference type="SAM" id="Phobius"/>
    </source>
</evidence>
<dbReference type="CDD" id="cd00091">
    <property type="entry name" value="NUC"/>
    <property type="match status" value="1"/>
</dbReference>
<evidence type="ECO:0000256" key="1">
    <source>
        <dbReference type="ARBA" id="ARBA00001947"/>
    </source>
</evidence>
<keyword evidence="14" id="KW-0472">Membrane</keyword>
<evidence type="ECO:0000256" key="10">
    <source>
        <dbReference type="ARBA" id="ARBA00022837"/>
    </source>
</evidence>
<dbReference type="CDD" id="cd16018">
    <property type="entry name" value="Enpp"/>
    <property type="match status" value="1"/>
</dbReference>
<dbReference type="InterPro" id="IPR001604">
    <property type="entry name" value="Endo_G_ENPP1-like_dom"/>
</dbReference>
<dbReference type="FunFam" id="4.10.410.20:FF:000002">
    <property type="entry name" value="Ectonucleotide pyrophosphatase/phosphodiesterase family member 2"/>
    <property type="match status" value="1"/>
</dbReference>
<dbReference type="PANTHER" id="PTHR10151">
    <property type="entry name" value="ECTONUCLEOTIDE PYROPHOSPHATASE/PHOSPHODIESTERASE"/>
    <property type="match status" value="1"/>
</dbReference>
<organism evidence="16 17">
    <name type="scientific">Malurus cyaneus samueli</name>
    <dbReference type="NCBI Taxonomy" id="2593467"/>
    <lineage>
        <taxon>Eukaryota</taxon>
        <taxon>Metazoa</taxon>
        <taxon>Chordata</taxon>
        <taxon>Craniata</taxon>
        <taxon>Vertebrata</taxon>
        <taxon>Euteleostomi</taxon>
        <taxon>Archelosauria</taxon>
        <taxon>Archosauria</taxon>
        <taxon>Dinosauria</taxon>
        <taxon>Saurischia</taxon>
        <taxon>Theropoda</taxon>
        <taxon>Coelurosauria</taxon>
        <taxon>Aves</taxon>
        <taxon>Neognathae</taxon>
        <taxon>Neoaves</taxon>
        <taxon>Telluraves</taxon>
        <taxon>Australaves</taxon>
        <taxon>Passeriformes</taxon>
        <taxon>Meliphagoidea</taxon>
        <taxon>Maluridae</taxon>
        <taxon>Malurus</taxon>
    </lineage>
</organism>
<dbReference type="Proteomes" id="UP000694560">
    <property type="component" value="Unplaced"/>
</dbReference>
<dbReference type="PROSITE" id="PS50958">
    <property type="entry name" value="SMB_2"/>
    <property type="match status" value="2"/>
</dbReference>
<reference evidence="16" key="2">
    <citation type="submission" date="2025-09" db="UniProtKB">
        <authorList>
            <consortium name="Ensembl"/>
        </authorList>
    </citation>
    <scope>IDENTIFICATION</scope>
</reference>
<sequence>MKSPPGQITRACQPHQVGLLVANSPNSPSKQSSALTIKKGDRVVQAFQEFPGMAKQGCVHSHQVGEERSVFAFRGGVVISLFAFAFGVNVCVGFTTNRFRRAEEWDEGPVSVLSDSPWINTSGSCKNRCFELEEAEPPGCRCDNLCKSYNSCCFDFDELCLKTARGWECTKDRCGETRNDDNACHCSEDCLSRGDCCTNYQVVCKGETHWVDDDCEEIKAPECPAGFVRPPLIIFSVDGFRASYMKKGNKVMPNIEKLRSCGTHSPYMRPVYPTKTFPNLYTLATGLYPESHGIVGNSMYDPVFDASFSLRGREKFNHRWWGGQPIWITAAKQGVKAGTFFWSIVIPHERRILTILQWLTLPDNERPYVYAFYSEQPDTAGHRYGPFNSEESSYGSPLTPPKRPKRKLPPKRRQERPVAAPKKRRKVHRVDQYSTETRRKKMMVNPLREIDKTVGQLMDGLKQLKLHRCVNVIFVGDHGMEDTTCERTEFLSNYLTNVDDIILLPGSLGRIRPRSSNNLKCKKPDQHFKPYLKQHLPKRLHYAYNRRIEDVHLLVDRKWHVKDQCFYYIEKSKHHSFLLGAFIDLLGLKPAPNNGTHGSLNHLLRANVYKPTVPDEVAKPLYPVALPSASDFDIGCTCDDKVGKNKLDELNKRFHVKGTEEKHLLYGRPAVLYRTKYNILHHHDFESGYSETFLMPLWTSYTISKQAEVSGVPEHLASCVRPDLRISPGNSQSCAAYRGDRQLSYGFLFPPQLSSSAEAKYDAFLITNIIPMYPAFKKVWNYFQRVLVKRYATERNGVNVISGPIFDYDYDGLHDTPDKIKQFVEGSAIPVPTHYYAIITSCLDFTQPADKCDGPLSVLSYILPHRPDNDESCNSSEDESKWVEDLLKMHTARVRDIEQLTSLDFFRKTSRSYTEILSLKTYLHTFESEI</sequence>
<dbReference type="SMART" id="SM00201">
    <property type="entry name" value="SO"/>
    <property type="match status" value="2"/>
</dbReference>
<dbReference type="InterPro" id="IPR044929">
    <property type="entry name" value="DNA/RNA_non-sp_Endonuclease_sf"/>
</dbReference>
<comment type="subcellular location">
    <subcellularLocation>
        <location evidence="2">Secreted</location>
    </subcellularLocation>
</comment>
<evidence type="ECO:0000256" key="9">
    <source>
        <dbReference type="ARBA" id="ARBA00022833"/>
    </source>
</evidence>
<dbReference type="GO" id="GO:0004622">
    <property type="term" value="F:phosphatidylcholine lysophospholipase activity"/>
    <property type="evidence" value="ECO:0007669"/>
    <property type="project" value="TreeGrafter"/>
</dbReference>
<dbReference type="InterPro" id="IPR020436">
    <property type="entry name" value="SMB_chordata"/>
</dbReference>
<dbReference type="InterPro" id="IPR017850">
    <property type="entry name" value="Alkaline_phosphatase_core_sf"/>
</dbReference>
<dbReference type="Gene3D" id="3.40.570.10">
    <property type="entry name" value="Extracellular Endonuclease, subunit A"/>
    <property type="match status" value="1"/>
</dbReference>
<dbReference type="SMART" id="SM00892">
    <property type="entry name" value="Endonuclease_NS"/>
    <property type="match status" value="1"/>
</dbReference>
<evidence type="ECO:0000256" key="11">
    <source>
        <dbReference type="ARBA" id="ARBA00023157"/>
    </source>
</evidence>
<keyword evidence="17" id="KW-1185">Reference proteome</keyword>
<keyword evidence="7" id="KW-0677">Repeat</keyword>
<dbReference type="SUPFAM" id="SSF90188">
    <property type="entry name" value="Somatomedin B domain"/>
    <property type="match status" value="2"/>
</dbReference>
<dbReference type="GO" id="GO:0006955">
    <property type="term" value="P:immune response"/>
    <property type="evidence" value="ECO:0007669"/>
    <property type="project" value="InterPro"/>
</dbReference>
<feature type="domain" description="SMB" evidence="15">
    <location>
        <begin position="121"/>
        <end position="164"/>
    </location>
</feature>
<proteinExistence type="inferred from homology"/>
<keyword evidence="14" id="KW-0812">Transmembrane</keyword>